<keyword evidence="4 6" id="KW-0067">ATP-binding</keyword>
<comment type="caution">
    <text evidence="6">The sequence shown here is derived from an EMBL/GenBank/DDBJ whole genome shotgun (WGS) entry which is preliminary data.</text>
</comment>
<dbReference type="InterPro" id="IPR027417">
    <property type="entry name" value="P-loop_NTPase"/>
</dbReference>
<evidence type="ECO:0000313" key="6">
    <source>
        <dbReference type="EMBL" id="NYT48638.1"/>
    </source>
</evidence>
<dbReference type="GO" id="GO:0005524">
    <property type="term" value="F:ATP binding"/>
    <property type="evidence" value="ECO:0007669"/>
    <property type="project" value="UniProtKB-KW"/>
</dbReference>
<evidence type="ECO:0000256" key="2">
    <source>
        <dbReference type="ARBA" id="ARBA00022475"/>
    </source>
</evidence>
<evidence type="ECO:0000256" key="3">
    <source>
        <dbReference type="ARBA" id="ARBA00022741"/>
    </source>
</evidence>
<dbReference type="SMART" id="SM00382">
    <property type="entry name" value="AAA"/>
    <property type="match status" value="1"/>
</dbReference>
<dbReference type="Proteomes" id="UP000559809">
    <property type="component" value="Unassembled WGS sequence"/>
</dbReference>
<dbReference type="PANTHER" id="PTHR42781:SF4">
    <property type="entry name" value="SPERMIDINE_PUTRESCINE IMPORT ATP-BINDING PROTEIN POTA"/>
    <property type="match status" value="1"/>
</dbReference>
<evidence type="ECO:0000256" key="1">
    <source>
        <dbReference type="ARBA" id="ARBA00022448"/>
    </source>
</evidence>
<dbReference type="InterPro" id="IPR017871">
    <property type="entry name" value="ABC_transporter-like_CS"/>
</dbReference>
<evidence type="ECO:0000256" key="4">
    <source>
        <dbReference type="ARBA" id="ARBA00022840"/>
    </source>
</evidence>
<dbReference type="Gene3D" id="3.40.50.300">
    <property type="entry name" value="P-loop containing nucleotide triphosphate hydrolases"/>
    <property type="match status" value="1"/>
</dbReference>
<feature type="domain" description="ABC transporter" evidence="5">
    <location>
        <begin position="1"/>
        <end position="240"/>
    </location>
</feature>
<dbReference type="SUPFAM" id="SSF52540">
    <property type="entry name" value="P-loop containing nucleoside triphosphate hydrolases"/>
    <property type="match status" value="1"/>
</dbReference>
<keyword evidence="2" id="KW-0472">Membrane</keyword>
<organism evidence="6 7">
    <name type="scientific">Parapusillimonas granuli</name>
    <dbReference type="NCBI Taxonomy" id="380911"/>
    <lineage>
        <taxon>Bacteria</taxon>
        <taxon>Pseudomonadati</taxon>
        <taxon>Pseudomonadota</taxon>
        <taxon>Betaproteobacteria</taxon>
        <taxon>Burkholderiales</taxon>
        <taxon>Alcaligenaceae</taxon>
        <taxon>Parapusillimonas</taxon>
    </lineage>
</organism>
<protein>
    <submittedName>
        <fullName evidence="6">ATP-binding cassette domain-containing protein</fullName>
    </submittedName>
</protein>
<gene>
    <name evidence="6" type="ORF">H0A72_04880</name>
</gene>
<keyword evidence="1" id="KW-0813">Transport</keyword>
<sequence length="247" mass="27025">MIEIAISRRLSNGSQVFVLDIELVSEARRIALFGPSGSGKTQTLQAIAGLARPDAGRIVIDGVTLFDSERGVCLRARERGVAYLQQDYGLFPHLTVAQNIGFGLCRGWLNPRRGALPDEAMYWVGAFELDGLLDSYPRDISGGQKQRVALARALALKPRLLLLDEPLSALDAALREKMRQEIAALQSRLNIPVILITHDPEDAACLADQVFCIQDGRIVKSCHPRELARQALQSSTPSMTLDALKIA</sequence>
<dbReference type="RefSeq" id="WP_180153921.1">
    <property type="nucleotide sequence ID" value="NZ_JACCEM010000002.1"/>
</dbReference>
<accession>A0A853FV42</accession>
<dbReference type="GO" id="GO:0016887">
    <property type="term" value="F:ATP hydrolysis activity"/>
    <property type="evidence" value="ECO:0007669"/>
    <property type="project" value="InterPro"/>
</dbReference>
<name>A0A853FV42_9BURK</name>
<dbReference type="AlphaFoldDB" id="A0A853FV42"/>
<reference evidence="6 7" key="1">
    <citation type="submission" date="2020-07" db="EMBL/GenBank/DDBJ databases">
        <title>Taxonomic revisions and descriptions of new bacterial species based on genomic comparisons in the high-G+C-content subgroup of the family Alcaligenaceae.</title>
        <authorList>
            <person name="Szabo A."/>
            <person name="Felfoldi T."/>
        </authorList>
    </citation>
    <scope>NUCLEOTIDE SEQUENCE [LARGE SCALE GENOMIC DNA]</scope>
    <source>
        <strain evidence="6 7">LMG 24012</strain>
    </source>
</reference>
<dbReference type="InterPro" id="IPR003439">
    <property type="entry name" value="ABC_transporter-like_ATP-bd"/>
</dbReference>
<dbReference type="PROSITE" id="PS00211">
    <property type="entry name" value="ABC_TRANSPORTER_1"/>
    <property type="match status" value="1"/>
</dbReference>
<dbReference type="InterPro" id="IPR050093">
    <property type="entry name" value="ABC_SmlMolc_Importer"/>
</dbReference>
<keyword evidence="2" id="KW-1003">Cell membrane</keyword>
<evidence type="ECO:0000313" key="7">
    <source>
        <dbReference type="Proteomes" id="UP000559809"/>
    </source>
</evidence>
<dbReference type="PROSITE" id="PS50893">
    <property type="entry name" value="ABC_TRANSPORTER_2"/>
    <property type="match status" value="1"/>
</dbReference>
<dbReference type="PANTHER" id="PTHR42781">
    <property type="entry name" value="SPERMIDINE/PUTRESCINE IMPORT ATP-BINDING PROTEIN POTA"/>
    <property type="match status" value="1"/>
</dbReference>
<evidence type="ECO:0000259" key="5">
    <source>
        <dbReference type="PROSITE" id="PS50893"/>
    </source>
</evidence>
<dbReference type="InterPro" id="IPR003593">
    <property type="entry name" value="AAA+_ATPase"/>
</dbReference>
<dbReference type="Pfam" id="PF00005">
    <property type="entry name" value="ABC_tran"/>
    <property type="match status" value="1"/>
</dbReference>
<proteinExistence type="predicted"/>
<keyword evidence="3" id="KW-0547">Nucleotide-binding</keyword>
<dbReference type="EMBL" id="JACCEM010000002">
    <property type="protein sequence ID" value="NYT48638.1"/>
    <property type="molecule type" value="Genomic_DNA"/>
</dbReference>
<keyword evidence="7" id="KW-1185">Reference proteome</keyword>